<reference evidence="1" key="2">
    <citation type="journal article" date="2015" name="Data Brief">
        <title>Shoot transcriptome of the giant reed, Arundo donax.</title>
        <authorList>
            <person name="Barrero R.A."/>
            <person name="Guerrero F.D."/>
            <person name="Moolhuijzen P."/>
            <person name="Goolsby J.A."/>
            <person name="Tidwell J."/>
            <person name="Bellgard S.E."/>
            <person name="Bellgard M.I."/>
        </authorList>
    </citation>
    <scope>NUCLEOTIDE SEQUENCE</scope>
    <source>
        <tissue evidence="1">Shoot tissue taken approximately 20 cm above the soil surface</tissue>
    </source>
</reference>
<protein>
    <submittedName>
        <fullName evidence="1">Uncharacterized protein</fullName>
    </submittedName>
</protein>
<dbReference type="EMBL" id="GBRH01256904">
    <property type="protein sequence ID" value="JAD40991.1"/>
    <property type="molecule type" value="Transcribed_RNA"/>
</dbReference>
<reference evidence="1" key="1">
    <citation type="submission" date="2014-09" db="EMBL/GenBank/DDBJ databases">
        <authorList>
            <person name="Magalhaes I.L.F."/>
            <person name="Oliveira U."/>
            <person name="Santos F.R."/>
            <person name="Vidigal T.H.D.A."/>
            <person name="Brescovit A.D."/>
            <person name="Santos A.J."/>
        </authorList>
    </citation>
    <scope>NUCLEOTIDE SEQUENCE</scope>
    <source>
        <tissue evidence="1">Shoot tissue taken approximately 20 cm above the soil surface</tissue>
    </source>
</reference>
<dbReference type="AlphaFoldDB" id="A0A0A8ZQC1"/>
<evidence type="ECO:0000313" key="1">
    <source>
        <dbReference type="EMBL" id="JAD40991.1"/>
    </source>
</evidence>
<proteinExistence type="predicted"/>
<name>A0A0A8ZQC1_ARUDO</name>
<sequence length="34" mass="3915">MYFPSCINHCAKTSPFIVIYLITSFTLIGQDSRF</sequence>
<accession>A0A0A8ZQC1</accession>
<organism evidence="1">
    <name type="scientific">Arundo donax</name>
    <name type="common">Giant reed</name>
    <name type="synonym">Donax arundinaceus</name>
    <dbReference type="NCBI Taxonomy" id="35708"/>
    <lineage>
        <taxon>Eukaryota</taxon>
        <taxon>Viridiplantae</taxon>
        <taxon>Streptophyta</taxon>
        <taxon>Embryophyta</taxon>
        <taxon>Tracheophyta</taxon>
        <taxon>Spermatophyta</taxon>
        <taxon>Magnoliopsida</taxon>
        <taxon>Liliopsida</taxon>
        <taxon>Poales</taxon>
        <taxon>Poaceae</taxon>
        <taxon>PACMAD clade</taxon>
        <taxon>Arundinoideae</taxon>
        <taxon>Arundineae</taxon>
        <taxon>Arundo</taxon>
    </lineage>
</organism>